<dbReference type="OrthoDB" id="359154at2759"/>
<name>G0WHP2_NAUDC</name>
<dbReference type="HOGENOM" id="CLU_046293_0_0_1"/>
<protein>
    <recommendedName>
        <fullName evidence="3">KOW domain-containing protein</fullName>
    </recommendedName>
</protein>
<dbReference type="STRING" id="1071378.G0WHP2"/>
<gene>
    <name evidence="1" type="primary">NDAI0K01120</name>
    <name evidence="1" type="ordered locus">NDAI_0K01120</name>
</gene>
<proteinExistence type="predicted"/>
<dbReference type="OMA" id="TFWVDSI"/>
<dbReference type="GO" id="GO:0005762">
    <property type="term" value="C:mitochondrial large ribosomal subunit"/>
    <property type="evidence" value="ECO:0007669"/>
    <property type="project" value="EnsemblFungi"/>
</dbReference>
<dbReference type="RefSeq" id="XP_003672546.1">
    <property type="nucleotide sequence ID" value="XM_003672498.1"/>
</dbReference>
<dbReference type="SUPFAM" id="SSF50104">
    <property type="entry name" value="Translation proteins SH3-like domain"/>
    <property type="match status" value="1"/>
</dbReference>
<evidence type="ECO:0000313" key="1">
    <source>
        <dbReference type="EMBL" id="CCD27303.1"/>
    </source>
</evidence>
<dbReference type="eggNOG" id="ENOG502QUDZ">
    <property type="taxonomic scope" value="Eukaryota"/>
</dbReference>
<dbReference type="Proteomes" id="UP000000689">
    <property type="component" value="Chromosome 11"/>
</dbReference>
<evidence type="ECO:0008006" key="3">
    <source>
        <dbReference type="Google" id="ProtNLM"/>
    </source>
</evidence>
<reference evidence="1 2" key="1">
    <citation type="journal article" date="2011" name="Proc. Natl. Acad. Sci. U.S.A.">
        <title>Evolutionary erosion of yeast sex chromosomes by mating-type switching accidents.</title>
        <authorList>
            <person name="Gordon J.L."/>
            <person name="Armisen D."/>
            <person name="Proux-Wera E."/>
            <person name="Oheigeartaigh S.S."/>
            <person name="Byrne K.P."/>
            <person name="Wolfe K.H."/>
        </authorList>
    </citation>
    <scope>NUCLEOTIDE SEQUENCE [LARGE SCALE GENOMIC DNA]</scope>
    <source>
        <strain evidence="2">ATCC 10597 / BCRC 20456 / CBS 421 / NBRC 0211 / NRRL Y-12639</strain>
    </source>
</reference>
<evidence type="ECO:0000313" key="2">
    <source>
        <dbReference type="Proteomes" id="UP000000689"/>
    </source>
</evidence>
<dbReference type="AlphaFoldDB" id="G0WHP2"/>
<organism evidence="1 2">
    <name type="scientific">Naumovozyma dairenensis (strain ATCC 10597 / BCRC 20456 / CBS 421 / NBRC 0211 / NRRL Y-12639)</name>
    <name type="common">Saccharomyces dairenensis</name>
    <dbReference type="NCBI Taxonomy" id="1071378"/>
    <lineage>
        <taxon>Eukaryota</taxon>
        <taxon>Fungi</taxon>
        <taxon>Dikarya</taxon>
        <taxon>Ascomycota</taxon>
        <taxon>Saccharomycotina</taxon>
        <taxon>Saccharomycetes</taxon>
        <taxon>Saccharomycetales</taxon>
        <taxon>Saccharomycetaceae</taxon>
        <taxon>Naumovozyma</taxon>
    </lineage>
</organism>
<dbReference type="GO" id="GO:0003735">
    <property type="term" value="F:structural constituent of ribosome"/>
    <property type="evidence" value="ECO:0007669"/>
    <property type="project" value="EnsemblFungi"/>
</dbReference>
<keyword evidence="2" id="KW-1185">Reference proteome</keyword>
<dbReference type="GeneID" id="11497591"/>
<dbReference type="KEGG" id="ndi:NDAI_0K01120"/>
<dbReference type="InterPro" id="IPR008991">
    <property type="entry name" value="Translation_prot_SH3-like_sf"/>
</dbReference>
<dbReference type="Pfam" id="PF22682">
    <property type="entry name" value="Ribosomal_uL24m-like"/>
    <property type="match status" value="1"/>
</dbReference>
<accession>G0WHP2</accession>
<sequence>MSSKYAYEQLSKAGARVAERATKVPRHLQPRLQKIMERGTPQFRRGNLPHVRDEERFDSEKQWRFLVGDRVVITKGKLKGTVTTIRMHDRSTNGYILGPGGPTRKVPVPKTLWSEGQTTHIVEMPQIMKRKDLKLVADIEDPKTGNLKTVAVRDLVFRGGYYDENYKKVMPYRYVAGEQGLIVPWPKPEVVPDGELGTTPENVREQTFWADSYVRNPIPNAALLTIRNPNSKFRKGTLKLKDLARLVAPEMPLTPERKEYLRKEKELKAKNKNILERPALSLEDMQMIDNRIKDHLEKQSRTV</sequence>
<dbReference type="EMBL" id="HE580277">
    <property type="protein sequence ID" value="CCD27303.1"/>
    <property type="molecule type" value="Genomic_DNA"/>
</dbReference>